<dbReference type="HAMAP" id="MF_00265">
    <property type="entry name" value="VapC_Nob1"/>
    <property type="match status" value="1"/>
</dbReference>
<dbReference type="RefSeq" id="WP_323124518.1">
    <property type="nucleotide sequence ID" value="NZ_JAYESH010000013.1"/>
</dbReference>
<evidence type="ECO:0000256" key="3">
    <source>
        <dbReference type="ARBA" id="ARBA00022723"/>
    </source>
</evidence>
<evidence type="ECO:0000256" key="6">
    <source>
        <dbReference type="HAMAP-Rule" id="MF_00265"/>
    </source>
</evidence>
<name>A0ABU6AW68_9NOCA</name>
<organism evidence="8 9">
    <name type="scientific">Nocardia implantans</name>
    <dbReference type="NCBI Taxonomy" id="3108168"/>
    <lineage>
        <taxon>Bacteria</taxon>
        <taxon>Bacillati</taxon>
        <taxon>Actinomycetota</taxon>
        <taxon>Actinomycetes</taxon>
        <taxon>Mycobacteriales</taxon>
        <taxon>Nocardiaceae</taxon>
        <taxon>Nocardia</taxon>
    </lineage>
</organism>
<keyword evidence="1 6" id="KW-1277">Toxin-antitoxin system</keyword>
<keyword evidence="9" id="KW-1185">Reference proteome</keyword>
<comment type="caution">
    <text evidence="8">The sequence shown here is derived from an EMBL/GenBank/DDBJ whole genome shotgun (WGS) entry which is preliminary data.</text>
</comment>
<evidence type="ECO:0000256" key="5">
    <source>
        <dbReference type="ARBA" id="ARBA00022842"/>
    </source>
</evidence>
<dbReference type="EC" id="3.1.-.-" evidence="6"/>
<accession>A0ABU6AW68</accession>
<dbReference type="EMBL" id="JAYKYQ010000006">
    <property type="protein sequence ID" value="MEB3511739.1"/>
    <property type="molecule type" value="Genomic_DNA"/>
</dbReference>
<keyword evidence="5 6" id="KW-0460">Magnesium</keyword>
<dbReference type="InterPro" id="IPR022907">
    <property type="entry name" value="VapC_family"/>
</dbReference>
<feature type="binding site" evidence="6">
    <location>
        <position position="14"/>
    </location>
    <ligand>
        <name>Mg(2+)</name>
        <dbReference type="ChEBI" id="CHEBI:18420"/>
    </ligand>
</feature>
<gene>
    <name evidence="6" type="primary">vapC</name>
    <name evidence="8" type="ORF">U3653_17045</name>
</gene>
<dbReference type="SUPFAM" id="SSF88723">
    <property type="entry name" value="PIN domain-like"/>
    <property type="match status" value="1"/>
</dbReference>
<evidence type="ECO:0000256" key="2">
    <source>
        <dbReference type="ARBA" id="ARBA00022722"/>
    </source>
</evidence>
<keyword evidence="3 6" id="KW-0479">Metal-binding</keyword>
<evidence type="ECO:0000313" key="9">
    <source>
        <dbReference type="Proteomes" id="UP001348098"/>
    </source>
</evidence>
<feature type="domain" description="PIN" evidence="7">
    <location>
        <begin position="11"/>
        <end position="136"/>
    </location>
</feature>
<evidence type="ECO:0000259" key="7">
    <source>
        <dbReference type="Pfam" id="PF01850"/>
    </source>
</evidence>
<keyword evidence="2 6" id="KW-0540">Nuclease</keyword>
<keyword evidence="6" id="KW-0800">Toxin</keyword>
<feature type="binding site" evidence="6">
    <location>
        <position position="110"/>
    </location>
    <ligand>
        <name>Mg(2+)</name>
        <dbReference type="ChEBI" id="CHEBI:18420"/>
    </ligand>
</feature>
<sequence length="152" mass="16719">MTSDFERPGIVFADTSGLIAAFDTSSPDSDGAFRVLEHAGLVVLSPLVLAEVDHVARRELGPRVSTEMIEDLTAQARTEHFEVAVVTADVLEQANAVRRLYPDLRLDLADAVTVALAADYETNEVLTLDRRDFRAVTPLTEHKSFRVLPDDL</sequence>
<dbReference type="Pfam" id="PF01850">
    <property type="entry name" value="PIN"/>
    <property type="match status" value="1"/>
</dbReference>
<evidence type="ECO:0000256" key="1">
    <source>
        <dbReference type="ARBA" id="ARBA00022649"/>
    </source>
</evidence>
<proteinExistence type="inferred from homology"/>
<dbReference type="InterPro" id="IPR002716">
    <property type="entry name" value="PIN_dom"/>
</dbReference>
<comment type="similarity">
    <text evidence="6">Belongs to the PINc/VapC protein family.</text>
</comment>
<keyword evidence="4 6" id="KW-0378">Hydrolase</keyword>
<evidence type="ECO:0000256" key="4">
    <source>
        <dbReference type="ARBA" id="ARBA00022801"/>
    </source>
</evidence>
<dbReference type="InterPro" id="IPR029060">
    <property type="entry name" value="PIN-like_dom_sf"/>
</dbReference>
<dbReference type="Gene3D" id="3.40.50.1010">
    <property type="entry name" value="5'-nuclease"/>
    <property type="match status" value="1"/>
</dbReference>
<comment type="cofactor">
    <cofactor evidence="6">
        <name>Mg(2+)</name>
        <dbReference type="ChEBI" id="CHEBI:18420"/>
    </cofactor>
</comment>
<evidence type="ECO:0000313" key="8">
    <source>
        <dbReference type="EMBL" id="MEB3511739.1"/>
    </source>
</evidence>
<protein>
    <recommendedName>
        <fullName evidence="6">Ribonuclease VapC</fullName>
        <shortName evidence="6">RNase VapC</shortName>
        <ecNumber evidence="6">3.1.-.-</ecNumber>
    </recommendedName>
    <alternativeName>
        <fullName evidence="6">Toxin VapC</fullName>
    </alternativeName>
</protein>
<dbReference type="Proteomes" id="UP001348098">
    <property type="component" value="Unassembled WGS sequence"/>
</dbReference>
<comment type="function">
    <text evidence="6">Toxic component of a toxin-antitoxin (TA) system. An RNase.</text>
</comment>
<reference evidence="8 9" key="1">
    <citation type="submission" date="2023-12" db="EMBL/GenBank/DDBJ databases">
        <title>novel species in genus Nocarida.</title>
        <authorList>
            <person name="Li Z."/>
        </authorList>
    </citation>
    <scope>NUCLEOTIDE SEQUENCE [LARGE SCALE GENOMIC DNA]</scope>
    <source>
        <strain evidence="8 9">CDC186</strain>
    </source>
</reference>